<dbReference type="GO" id="GO:0004672">
    <property type="term" value="F:protein kinase activity"/>
    <property type="evidence" value="ECO:0007669"/>
    <property type="project" value="InterPro"/>
</dbReference>
<dbReference type="GO" id="GO:0005524">
    <property type="term" value="F:ATP binding"/>
    <property type="evidence" value="ECO:0007669"/>
    <property type="project" value="InterPro"/>
</dbReference>
<dbReference type="Gene3D" id="1.10.510.10">
    <property type="entry name" value="Transferase(Phosphotransferase) domain 1"/>
    <property type="match status" value="1"/>
</dbReference>
<evidence type="ECO:0000259" key="1">
    <source>
        <dbReference type="PROSITE" id="PS50011"/>
    </source>
</evidence>
<evidence type="ECO:0000313" key="2">
    <source>
        <dbReference type="EMBL" id="KAJ7100959.1"/>
    </source>
</evidence>
<dbReference type="AlphaFoldDB" id="A0AAD6UFS0"/>
<evidence type="ECO:0000313" key="3">
    <source>
        <dbReference type="Proteomes" id="UP001222325"/>
    </source>
</evidence>
<dbReference type="SMART" id="SM00220">
    <property type="entry name" value="S_TKc"/>
    <property type="match status" value="1"/>
</dbReference>
<sequence length="373" mass="42920">MATNIPVDQGGLTLIDDYWRKLQPFLEECGYMLRPRFRPGWTPSWEKPGAIRLHLLHEDGWPPTNWQVIDTVRLKDGVDVAIKKVITQKHPNEVNIATFLTSLTNDPTNHCVPLLDVLYPPILPGTQLLILPLLRTHSSPNFDTIGECVDFFRQIFEGIHFMHRNLVAHRDCCSTNIMMDGQRLYPYGCHPQFRERSEDLLKPAKHLTRTQAPPRYIIIDFGISVQFQPEESPRHAIPIKGGDDTVPEFEGSGADFPRDPFPTDVYFLGNLIRQEFLDDHAHGPLTFGAHFGREGFEFMRPLVSDMIRVNPEERPTMDEVVARFETIVAGLSTWKLRSRARGKEEYTILSLPKIIRHWYRRVGFMLRGVPPIP</sequence>
<comment type="caution">
    <text evidence="2">The sequence shown here is derived from an EMBL/GenBank/DDBJ whole genome shotgun (WGS) entry which is preliminary data.</text>
</comment>
<gene>
    <name evidence="2" type="ORF">B0H15DRAFT_899862</name>
</gene>
<name>A0AAD6UFS0_9AGAR</name>
<dbReference type="SUPFAM" id="SSF56112">
    <property type="entry name" value="Protein kinase-like (PK-like)"/>
    <property type="match status" value="1"/>
</dbReference>
<dbReference type="InterPro" id="IPR000719">
    <property type="entry name" value="Prot_kinase_dom"/>
</dbReference>
<organism evidence="2 3">
    <name type="scientific">Mycena belliarum</name>
    <dbReference type="NCBI Taxonomy" id="1033014"/>
    <lineage>
        <taxon>Eukaryota</taxon>
        <taxon>Fungi</taxon>
        <taxon>Dikarya</taxon>
        <taxon>Basidiomycota</taxon>
        <taxon>Agaricomycotina</taxon>
        <taxon>Agaricomycetes</taxon>
        <taxon>Agaricomycetidae</taxon>
        <taxon>Agaricales</taxon>
        <taxon>Marasmiineae</taxon>
        <taxon>Mycenaceae</taxon>
        <taxon>Mycena</taxon>
    </lineage>
</organism>
<proteinExistence type="predicted"/>
<accession>A0AAD6UFS0</accession>
<dbReference type="PROSITE" id="PS50011">
    <property type="entry name" value="PROTEIN_KINASE_DOM"/>
    <property type="match status" value="1"/>
</dbReference>
<reference evidence="2" key="1">
    <citation type="submission" date="2023-03" db="EMBL/GenBank/DDBJ databases">
        <title>Massive genome expansion in bonnet fungi (Mycena s.s.) driven by repeated elements and novel gene families across ecological guilds.</title>
        <authorList>
            <consortium name="Lawrence Berkeley National Laboratory"/>
            <person name="Harder C.B."/>
            <person name="Miyauchi S."/>
            <person name="Viragh M."/>
            <person name="Kuo A."/>
            <person name="Thoen E."/>
            <person name="Andreopoulos B."/>
            <person name="Lu D."/>
            <person name="Skrede I."/>
            <person name="Drula E."/>
            <person name="Henrissat B."/>
            <person name="Morin E."/>
            <person name="Kohler A."/>
            <person name="Barry K."/>
            <person name="LaButti K."/>
            <person name="Morin E."/>
            <person name="Salamov A."/>
            <person name="Lipzen A."/>
            <person name="Mereny Z."/>
            <person name="Hegedus B."/>
            <person name="Baldrian P."/>
            <person name="Stursova M."/>
            <person name="Weitz H."/>
            <person name="Taylor A."/>
            <person name="Grigoriev I.V."/>
            <person name="Nagy L.G."/>
            <person name="Martin F."/>
            <person name="Kauserud H."/>
        </authorList>
    </citation>
    <scope>NUCLEOTIDE SEQUENCE</scope>
    <source>
        <strain evidence="2">CBHHK173m</strain>
    </source>
</reference>
<feature type="domain" description="Protein kinase" evidence="1">
    <location>
        <begin position="1"/>
        <end position="328"/>
    </location>
</feature>
<dbReference type="EMBL" id="JARJCN010000005">
    <property type="protein sequence ID" value="KAJ7100959.1"/>
    <property type="molecule type" value="Genomic_DNA"/>
</dbReference>
<dbReference type="InterPro" id="IPR011009">
    <property type="entry name" value="Kinase-like_dom_sf"/>
</dbReference>
<protein>
    <recommendedName>
        <fullName evidence="1">Protein kinase domain-containing protein</fullName>
    </recommendedName>
</protein>
<dbReference type="Proteomes" id="UP001222325">
    <property type="component" value="Unassembled WGS sequence"/>
</dbReference>
<keyword evidence="3" id="KW-1185">Reference proteome</keyword>